<dbReference type="GO" id="GO:0005829">
    <property type="term" value="C:cytosol"/>
    <property type="evidence" value="ECO:0007669"/>
    <property type="project" value="TreeGrafter"/>
</dbReference>
<dbReference type="Gene3D" id="2.30.40.10">
    <property type="entry name" value="Urease, subunit C, domain 1"/>
    <property type="match status" value="1"/>
</dbReference>
<dbReference type="RefSeq" id="WP_067992641.1">
    <property type="nucleotide sequence ID" value="NZ_CP015596.1"/>
</dbReference>
<evidence type="ECO:0000313" key="6">
    <source>
        <dbReference type="EMBL" id="ANE79068.1"/>
    </source>
</evidence>
<comment type="cofactor">
    <cofactor evidence="1">
        <name>Zn(2+)</name>
        <dbReference type="ChEBI" id="CHEBI:29105"/>
    </cofactor>
</comment>
<dbReference type="InterPro" id="IPR006680">
    <property type="entry name" value="Amidohydro-rel"/>
</dbReference>
<evidence type="ECO:0000259" key="5">
    <source>
        <dbReference type="Pfam" id="PF01979"/>
    </source>
</evidence>
<keyword evidence="7" id="KW-1185">Reference proteome</keyword>
<dbReference type="GO" id="GO:0008270">
    <property type="term" value="F:zinc ion binding"/>
    <property type="evidence" value="ECO:0007669"/>
    <property type="project" value="TreeGrafter"/>
</dbReference>
<keyword evidence="2" id="KW-0479">Metal-binding</keyword>
<protein>
    <submittedName>
        <fullName evidence="6">Guanine deaminase</fullName>
    </submittedName>
</protein>
<evidence type="ECO:0000256" key="4">
    <source>
        <dbReference type="ARBA" id="ARBA00022833"/>
    </source>
</evidence>
<organism evidence="6 7">
    <name type="scientific">Mycobacterium adipatum</name>
    <dbReference type="NCBI Taxonomy" id="1682113"/>
    <lineage>
        <taxon>Bacteria</taxon>
        <taxon>Bacillati</taxon>
        <taxon>Actinomycetota</taxon>
        <taxon>Actinomycetes</taxon>
        <taxon>Mycobacteriales</taxon>
        <taxon>Mycobacteriaceae</taxon>
        <taxon>Mycobacterium</taxon>
    </lineage>
</organism>
<keyword evidence="4" id="KW-0862">Zinc</keyword>
<dbReference type="GO" id="GO:0008892">
    <property type="term" value="F:guanine deaminase activity"/>
    <property type="evidence" value="ECO:0007669"/>
    <property type="project" value="TreeGrafter"/>
</dbReference>
<dbReference type="NCBIfam" id="NF006679">
    <property type="entry name" value="PRK09228.1"/>
    <property type="match status" value="1"/>
</dbReference>
<dbReference type="STRING" id="1682113.A7U43_06790"/>
<keyword evidence="3" id="KW-0378">Hydrolase</keyword>
<gene>
    <name evidence="6" type="ORF">A7U43_06790</name>
</gene>
<reference evidence="6 7" key="1">
    <citation type="submission" date="2016-05" db="EMBL/GenBank/DDBJ databases">
        <title>Complete genome sequence of a phthalic acid esters degrading Mycobacterium sp. YC-RL4.</title>
        <authorList>
            <person name="Ren L."/>
            <person name="Fan S."/>
            <person name="Ruth N."/>
            <person name="Jia Y."/>
            <person name="Wang J."/>
            <person name="Qiao C."/>
        </authorList>
    </citation>
    <scope>NUCLEOTIDE SEQUENCE [LARGE SCALE GENOMIC DNA]</scope>
    <source>
        <strain evidence="6 7">YC-RL4</strain>
    </source>
</reference>
<dbReference type="InterPro" id="IPR011059">
    <property type="entry name" value="Metal-dep_hydrolase_composite"/>
</dbReference>
<dbReference type="SUPFAM" id="SSF51556">
    <property type="entry name" value="Metallo-dependent hydrolases"/>
    <property type="match status" value="1"/>
</dbReference>
<feature type="domain" description="Amidohydrolase-related" evidence="5">
    <location>
        <begin position="65"/>
        <end position="423"/>
    </location>
</feature>
<name>A0A172UJ52_9MYCO</name>
<dbReference type="InterPro" id="IPR051607">
    <property type="entry name" value="Metallo-dep_hydrolases"/>
</dbReference>
<dbReference type="EMBL" id="CP015596">
    <property type="protein sequence ID" value="ANE79068.1"/>
    <property type="molecule type" value="Genomic_DNA"/>
</dbReference>
<dbReference type="Proteomes" id="UP000077143">
    <property type="component" value="Chromosome"/>
</dbReference>
<evidence type="ECO:0000256" key="3">
    <source>
        <dbReference type="ARBA" id="ARBA00022801"/>
    </source>
</evidence>
<evidence type="ECO:0000313" key="7">
    <source>
        <dbReference type="Proteomes" id="UP000077143"/>
    </source>
</evidence>
<dbReference type="PANTHER" id="PTHR11271">
    <property type="entry name" value="GUANINE DEAMINASE"/>
    <property type="match status" value="1"/>
</dbReference>
<dbReference type="Pfam" id="PF01979">
    <property type="entry name" value="Amidohydro_1"/>
    <property type="match status" value="1"/>
</dbReference>
<dbReference type="Gene3D" id="3.20.20.140">
    <property type="entry name" value="Metal-dependent hydrolases"/>
    <property type="match status" value="1"/>
</dbReference>
<dbReference type="GO" id="GO:0046098">
    <property type="term" value="P:guanine metabolic process"/>
    <property type="evidence" value="ECO:0007669"/>
    <property type="project" value="TreeGrafter"/>
</dbReference>
<dbReference type="AlphaFoldDB" id="A0A172UJ52"/>
<dbReference type="InterPro" id="IPR032466">
    <property type="entry name" value="Metal_Hydrolase"/>
</dbReference>
<accession>A0A172UJ52</accession>
<dbReference type="SUPFAM" id="SSF51338">
    <property type="entry name" value="Composite domain of metallo-dependent hydrolases"/>
    <property type="match status" value="2"/>
</dbReference>
<dbReference type="PANTHER" id="PTHR11271:SF6">
    <property type="entry name" value="GUANINE DEAMINASE"/>
    <property type="match status" value="1"/>
</dbReference>
<dbReference type="OrthoDB" id="3189065at2"/>
<sequence length="449" mass="48080">MRVYRGHLLHIGGAPRSDDVQAALVNVPDGALAVDGSGTIAYSGEYRGLPEAAAAAEVIDCRPGFLLPGFVDTHLHFPQTHCVDSHGGGQLLDWLERCIFPAESMLVDDEYARGVARDFCNRRASVGTTTALVFGSAFPHAQDALYEESIRSGLRTISGRGIQTVGPAAAGPLLTDDETAVALTRNEIERWHGRDGGLTQVAVVPRFALSVTEATLRALGELYDAVRADGVYFHTHLSENLGEIDAVRARYGVQHYLDTYDGRCAGGGVSLLGRRSVFAHAVHCSDHELSRLAETGSSIAHCPTSQLFLGSGTMPWRRTTDSGVTVALGTDVSAGDEWLIPRVLNDCFKVHISETGGQSLSIPPADLLFTATLAGARALDIEDRIGNLDAGKEADFVIVDPGRQALLPQLLARIDPADADRVLFTLLMNMREEALDGVYVRGRRVTGSG</sequence>
<evidence type="ECO:0000256" key="1">
    <source>
        <dbReference type="ARBA" id="ARBA00001947"/>
    </source>
</evidence>
<proteinExistence type="predicted"/>
<dbReference type="KEGG" id="madi:A7U43_06790"/>
<evidence type="ECO:0000256" key="2">
    <source>
        <dbReference type="ARBA" id="ARBA00022723"/>
    </source>
</evidence>